<dbReference type="AlphaFoldDB" id="A0A8J3WLL8"/>
<comment type="caution">
    <text evidence="1">The sequence shown here is derived from an EMBL/GenBank/DDBJ whole genome shotgun (WGS) entry which is preliminary data.</text>
</comment>
<organism evidence="1 2">
    <name type="scientific">Planobispora siamensis</name>
    <dbReference type="NCBI Taxonomy" id="936338"/>
    <lineage>
        <taxon>Bacteria</taxon>
        <taxon>Bacillati</taxon>
        <taxon>Actinomycetota</taxon>
        <taxon>Actinomycetes</taxon>
        <taxon>Streptosporangiales</taxon>
        <taxon>Streptosporangiaceae</taxon>
        <taxon>Planobispora</taxon>
    </lineage>
</organism>
<name>A0A8J3WLL8_9ACTN</name>
<gene>
    <name evidence="1" type="ORF">Psi01_60640</name>
</gene>
<dbReference type="EMBL" id="BOOJ01000052">
    <property type="protein sequence ID" value="GIH95434.1"/>
    <property type="molecule type" value="Genomic_DNA"/>
</dbReference>
<sequence length="183" mass="20028">MTVFVPHENAERWDFRAARTILTGAGNTASHAGSDGFALISDGWDVAIVRIQDGDMFRPRTGTARTRWEAALNSYARTMTESGWQIVRTNAITVVVRAPLPETPQTTARLHRIDVGHHRLTFDGHPGIGGEIRMHLGGTSAGAGGYHAYSHTGRLVFHRGDITPAVEALAHHYGLPFPIQIHH</sequence>
<evidence type="ECO:0000313" key="1">
    <source>
        <dbReference type="EMBL" id="GIH95434.1"/>
    </source>
</evidence>
<dbReference type="Proteomes" id="UP000619788">
    <property type="component" value="Unassembled WGS sequence"/>
</dbReference>
<accession>A0A8J3WLL8</accession>
<proteinExistence type="predicted"/>
<keyword evidence="2" id="KW-1185">Reference proteome</keyword>
<reference evidence="1 2" key="1">
    <citation type="submission" date="2021-01" db="EMBL/GenBank/DDBJ databases">
        <title>Whole genome shotgun sequence of Planobispora siamensis NBRC 107568.</title>
        <authorList>
            <person name="Komaki H."/>
            <person name="Tamura T."/>
        </authorList>
    </citation>
    <scope>NUCLEOTIDE SEQUENCE [LARGE SCALE GENOMIC DNA]</scope>
    <source>
        <strain evidence="1 2">NBRC 107568</strain>
    </source>
</reference>
<evidence type="ECO:0000313" key="2">
    <source>
        <dbReference type="Proteomes" id="UP000619788"/>
    </source>
</evidence>
<protein>
    <submittedName>
        <fullName evidence="1">Uncharacterized protein</fullName>
    </submittedName>
</protein>
<dbReference type="RefSeq" id="WP_204067529.1">
    <property type="nucleotide sequence ID" value="NZ_BOOJ01000052.1"/>
</dbReference>